<evidence type="ECO:0000313" key="18">
    <source>
        <dbReference type="EnsemblPlants" id="KQJ93863"/>
    </source>
</evidence>
<keyword evidence="5 15" id="KW-0378">Hydrolase</keyword>
<evidence type="ECO:0000256" key="9">
    <source>
        <dbReference type="ARBA" id="ARBA00043142"/>
    </source>
</evidence>
<dbReference type="SMART" id="SM00710">
    <property type="entry name" value="PbH1"/>
    <property type="match status" value="4"/>
</dbReference>
<keyword evidence="6 15" id="KW-0326">Glycosidase</keyword>
<dbReference type="SUPFAM" id="SSF51126">
    <property type="entry name" value="Pectin lyase-like"/>
    <property type="match status" value="1"/>
</dbReference>
<dbReference type="GO" id="GO:0005975">
    <property type="term" value="P:carbohydrate metabolic process"/>
    <property type="evidence" value="ECO:0007669"/>
    <property type="project" value="InterPro"/>
</dbReference>
<evidence type="ECO:0000256" key="1">
    <source>
        <dbReference type="ARBA" id="ARBA00004191"/>
    </source>
</evidence>
<dbReference type="RefSeq" id="XP_003571072.1">
    <property type="nucleotide sequence ID" value="XM_003571024.3"/>
</dbReference>
<dbReference type="eggNOG" id="ENOG502R5DF">
    <property type="taxonomic scope" value="Eukaryota"/>
</dbReference>
<dbReference type="Proteomes" id="UP000008810">
    <property type="component" value="Chromosome 3"/>
</dbReference>
<comment type="catalytic activity">
    <reaction evidence="10">
        <text>[(1-&gt;4)-alpha-D-galacturonosyl](n) + H2O = alpha-D-galacturonate + [(1-&gt;4)-alpha-D-galacturonosyl](n-1)</text>
        <dbReference type="Rhea" id="RHEA:14117"/>
        <dbReference type="Rhea" id="RHEA-COMP:14570"/>
        <dbReference type="Rhea" id="RHEA-COMP:14572"/>
        <dbReference type="ChEBI" id="CHEBI:15377"/>
        <dbReference type="ChEBI" id="CHEBI:58658"/>
        <dbReference type="ChEBI" id="CHEBI:140523"/>
        <dbReference type="EC" id="3.2.1.67"/>
    </reaction>
</comment>
<evidence type="ECO:0000256" key="14">
    <source>
        <dbReference type="PROSITE-ProRule" id="PRU10052"/>
    </source>
</evidence>
<protein>
    <recommendedName>
        <fullName evidence="12">Exopolygalacturonase</fullName>
        <ecNumber evidence="8">3.2.1.67</ecNumber>
    </recommendedName>
    <alternativeName>
        <fullName evidence="9">Galacturan 1,4-alpha-galacturonidase</fullName>
    </alternativeName>
    <alternativeName>
        <fullName evidence="13">Pectinase</fullName>
    </alternativeName>
</protein>
<dbReference type="GeneID" id="100825006"/>
<evidence type="ECO:0000256" key="11">
    <source>
        <dbReference type="ARBA" id="ARBA00057651"/>
    </source>
</evidence>
<evidence type="ECO:0000256" key="3">
    <source>
        <dbReference type="ARBA" id="ARBA00022512"/>
    </source>
</evidence>
<evidence type="ECO:0000256" key="2">
    <source>
        <dbReference type="ARBA" id="ARBA00008834"/>
    </source>
</evidence>
<gene>
    <name evidence="18" type="primary">LOC100825006</name>
    <name evidence="17" type="ORF">BRADI_3g07120v3</name>
</gene>
<reference evidence="17 18" key="1">
    <citation type="journal article" date="2010" name="Nature">
        <title>Genome sequencing and analysis of the model grass Brachypodium distachyon.</title>
        <authorList>
            <consortium name="International Brachypodium Initiative"/>
        </authorList>
    </citation>
    <scope>NUCLEOTIDE SEQUENCE [LARGE SCALE GENOMIC DNA]</scope>
    <source>
        <strain evidence="17">Bd21</strain>
        <strain evidence="18">cv. Bd21</strain>
    </source>
</reference>
<evidence type="ECO:0000256" key="16">
    <source>
        <dbReference type="SAM" id="SignalP"/>
    </source>
</evidence>
<dbReference type="InterPro" id="IPR012334">
    <property type="entry name" value="Pectin_lyas_fold"/>
</dbReference>
<dbReference type="OMA" id="NCKVLPN"/>
<dbReference type="GO" id="GO:0071555">
    <property type="term" value="P:cell wall organization"/>
    <property type="evidence" value="ECO:0007669"/>
    <property type="project" value="UniProtKB-KW"/>
</dbReference>
<feature type="active site" evidence="14">
    <location>
        <position position="263"/>
    </location>
</feature>
<keyword evidence="7" id="KW-0961">Cell wall biogenesis/degradation</keyword>
<evidence type="ECO:0000256" key="5">
    <source>
        <dbReference type="ARBA" id="ARBA00022801"/>
    </source>
</evidence>
<evidence type="ECO:0000256" key="6">
    <source>
        <dbReference type="ARBA" id="ARBA00023295"/>
    </source>
</evidence>
<sequence length="418" mass="44228">MARATAAGRRSWAAARCIVALYCAAALTTAPAAATYAAAGGPPSVPAGPLDIVLLGAKGDGKTDATEAVQKAWKNACAATGVQKIIIPPGNFLIGALALEGPCTSSIIIRLDGNLLGTGDLNAYKKNWIEVMHVDNFAINGHGTIDGQGPLVWQKNQCNKNYNCKILPNSLVLDYVTNASIRGVTLKNAKFFHMNLFNCKNVVVDKVNITAPGDSPNTDGIHMGDSDNITITNTNIGVGDDCISIGPGTQRVRVHGSRCGPGHGISVGSLGRYKDEKNVEDIQVTNCTIKGATNGLRIKSYEDSKSVLKASRFVYDQIVMDNVSFPIVIDQKYCPNNICNKNGQSTVTIQDIVFKNIVGTSATPEAVTLNCPNNLPCQGVQLVNVNLKYVGARNNKTMAVCHNAVGKSTNVAKELACL</sequence>
<evidence type="ECO:0000313" key="19">
    <source>
        <dbReference type="Proteomes" id="UP000008810"/>
    </source>
</evidence>
<dbReference type="Gramene" id="KQJ93863">
    <property type="protein sequence ID" value="KQJ93863"/>
    <property type="gene ID" value="BRADI_3g07120v3"/>
</dbReference>
<evidence type="ECO:0000256" key="8">
    <source>
        <dbReference type="ARBA" id="ARBA00038933"/>
    </source>
</evidence>
<name>I1HYC7_BRADI</name>
<dbReference type="Gene3D" id="2.160.20.10">
    <property type="entry name" value="Single-stranded right-handed beta-helix, Pectin lyase-like"/>
    <property type="match status" value="1"/>
</dbReference>
<evidence type="ECO:0000256" key="15">
    <source>
        <dbReference type="RuleBase" id="RU361169"/>
    </source>
</evidence>
<evidence type="ECO:0000256" key="13">
    <source>
        <dbReference type="ARBA" id="ARBA00083621"/>
    </source>
</evidence>
<dbReference type="EC" id="3.2.1.67" evidence="8"/>
<dbReference type="PROSITE" id="PS00502">
    <property type="entry name" value="POLYGALACTURONASE"/>
    <property type="match status" value="1"/>
</dbReference>
<dbReference type="OrthoDB" id="640420at2759"/>
<evidence type="ECO:0000256" key="12">
    <source>
        <dbReference type="ARBA" id="ARBA00068298"/>
    </source>
</evidence>
<dbReference type="KEGG" id="bdi:100825006"/>
<proteinExistence type="inferred from homology"/>
<dbReference type="InterPro" id="IPR011050">
    <property type="entry name" value="Pectin_lyase_fold/virulence"/>
</dbReference>
<dbReference type="HOGENOM" id="CLU_016031_2_2_1"/>
<keyword evidence="3" id="KW-0134">Cell wall</keyword>
<comment type="similarity">
    <text evidence="2 15">Belongs to the glycosyl hydrolase 28 family.</text>
</comment>
<comment type="subcellular location">
    <subcellularLocation>
        <location evidence="1">Secreted</location>
        <location evidence="1">Cell wall</location>
    </subcellularLocation>
</comment>
<feature type="signal peptide" evidence="16">
    <location>
        <begin position="1"/>
        <end position="34"/>
    </location>
</feature>
<dbReference type="GO" id="GO:0004650">
    <property type="term" value="F:polygalacturonase activity"/>
    <property type="evidence" value="ECO:0007669"/>
    <property type="project" value="InterPro"/>
</dbReference>
<keyword evidence="16" id="KW-0732">Signal</keyword>
<dbReference type="FunFam" id="2.160.20.10:FF:000004">
    <property type="entry name" value="Pectin lyase-like superfamily protein"/>
    <property type="match status" value="1"/>
</dbReference>
<comment type="function">
    <text evidence="11">May function in depolymerizing pectin during pollen development, germination, and tube growth. Acts as an exo-polygalacturonase.</text>
</comment>
<dbReference type="InterPro" id="IPR000743">
    <property type="entry name" value="Glyco_hydro_28"/>
</dbReference>
<dbReference type="PANTHER" id="PTHR31375">
    <property type="match status" value="1"/>
</dbReference>
<organism evidence="17">
    <name type="scientific">Brachypodium distachyon</name>
    <name type="common">Purple false brome</name>
    <name type="synonym">Trachynia distachya</name>
    <dbReference type="NCBI Taxonomy" id="15368"/>
    <lineage>
        <taxon>Eukaryota</taxon>
        <taxon>Viridiplantae</taxon>
        <taxon>Streptophyta</taxon>
        <taxon>Embryophyta</taxon>
        <taxon>Tracheophyta</taxon>
        <taxon>Spermatophyta</taxon>
        <taxon>Magnoliopsida</taxon>
        <taxon>Liliopsida</taxon>
        <taxon>Poales</taxon>
        <taxon>Poaceae</taxon>
        <taxon>BOP clade</taxon>
        <taxon>Pooideae</taxon>
        <taxon>Stipodae</taxon>
        <taxon>Brachypodieae</taxon>
        <taxon>Brachypodium</taxon>
    </lineage>
</organism>
<feature type="chain" id="PRO_5014094917" description="Exopolygalacturonase" evidence="16">
    <location>
        <begin position="35"/>
        <end position="418"/>
    </location>
</feature>
<evidence type="ECO:0000256" key="10">
    <source>
        <dbReference type="ARBA" id="ARBA00048766"/>
    </source>
</evidence>
<evidence type="ECO:0000256" key="7">
    <source>
        <dbReference type="ARBA" id="ARBA00023316"/>
    </source>
</evidence>
<dbReference type="GO" id="GO:0047911">
    <property type="term" value="F:galacturan 1,4-alpha-galacturonidase activity"/>
    <property type="evidence" value="ECO:0007669"/>
    <property type="project" value="UniProtKB-EC"/>
</dbReference>
<dbReference type="STRING" id="15368.I1HYC7"/>
<dbReference type="RefSeq" id="XP_024318054.1">
    <property type="nucleotide sequence ID" value="XM_024462286.1"/>
</dbReference>
<reference evidence="18" key="3">
    <citation type="submission" date="2018-08" db="UniProtKB">
        <authorList>
            <consortium name="EnsemblPlants"/>
        </authorList>
    </citation>
    <scope>IDENTIFICATION</scope>
    <source>
        <strain evidence="18">cv. Bd21</strain>
    </source>
</reference>
<accession>I1HYC7</accession>
<dbReference type="AlphaFoldDB" id="I1HYC7"/>
<dbReference type="EnsemblPlants" id="KQJ93863">
    <property type="protein sequence ID" value="KQJ93863"/>
    <property type="gene ID" value="BRADI_3g07120v3"/>
</dbReference>
<evidence type="ECO:0000256" key="4">
    <source>
        <dbReference type="ARBA" id="ARBA00022525"/>
    </source>
</evidence>
<keyword evidence="19" id="KW-1185">Reference proteome</keyword>
<reference evidence="17" key="2">
    <citation type="submission" date="2017-06" db="EMBL/GenBank/DDBJ databases">
        <title>WGS assembly of Brachypodium distachyon.</title>
        <authorList>
            <consortium name="The International Brachypodium Initiative"/>
            <person name="Lucas S."/>
            <person name="Harmon-Smith M."/>
            <person name="Lail K."/>
            <person name="Tice H."/>
            <person name="Grimwood J."/>
            <person name="Bruce D."/>
            <person name="Barry K."/>
            <person name="Shu S."/>
            <person name="Lindquist E."/>
            <person name="Wang M."/>
            <person name="Pitluck S."/>
            <person name="Vogel J.P."/>
            <person name="Garvin D.F."/>
            <person name="Mockler T.C."/>
            <person name="Schmutz J."/>
            <person name="Rokhsar D."/>
            <person name="Bevan M.W."/>
        </authorList>
    </citation>
    <scope>NUCLEOTIDE SEQUENCE</scope>
    <source>
        <strain evidence="17">Bd21</strain>
    </source>
</reference>
<dbReference type="InterPro" id="IPR006626">
    <property type="entry name" value="PbH1"/>
</dbReference>
<evidence type="ECO:0000313" key="17">
    <source>
        <dbReference type="EMBL" id="KQJ93863.1"/>
    </source>
</evidence>
<keyword evidence="4" id="KW-0964">Secreted</keyword>
<dbReference type="EMBL" id="CM000882">
    <property type="protein sequence ID" value="KQJ93863.1"/>
    <property type="molecule type" value="Genomic_DNA"/>
</dbReference>
<dbReference type="Pfam" id="PF00295">
    <property type="entry name" value="Glyco_hydro_28"/>
    <property type="match status" value="1"/>
</dbReference>